<feature type="region of interest" description="Disordered" evidence="1">
    <location>
        <begin position="153"/>
        <end position="174"/>
    </location>
</feature>
<feature type="region of interest" description="Disordered" evidence="1">
    <location>
        <begin position="37"/>
        <end position="73"/>
    </location>
</feature>
<keyword evidence="4" id="KW-1185">Reference proteome</keyword>
<evidence type="ECO:0000313" key="3">
    <source>
        <dbReference type="EMBL" id="MRG97283.1"/>
    </source>
</evidence>
<name>A0A6N7PZ64_9BACT</name>
<dbReference type="AlphaFoldDB" id="A0A6N7PZ64"/>
<dbReference type="RefSeq" id="WP_153824063.1">
    <property type="nucleotide sequence ID" value="NZ_WJIE01000016.1"/>
</dbReference>
<sequence length="174" mass="20247">MASCLAVALVASTAVASADVVADGPTRREIREQRKELREERKELREEKKELREDRKAGADKEELRDDKKEIREEKKELREARKELRADLKAKREEKRKELRAKWGETLKRPEARAELQVHARRMARLAQARKVAEADGKKELVARIDKLVEKEKARHQRVMDRLKDKKDPGGAP</sequence>
<reference evidence="3 4" key="1">
    <citation type="submission" date="2019-10" db="EMBL/GenBank/DDBJ databases">
        <title>A soil myxobacterium in the family Polyangiaceae.</title>
        <authorList>
            <person name="Li Y."/>
            <person name="Wang J."/>
        </authorList>
    </citation>
    <scope>NUCLEOTIDE SEQUENCE [LARGE SCALE GENOMIC DNA]</scope>
    <source>
        <strain evidence="3 4">DSM 14734</strain>
    </source>
</reference>
<keyword evidence="2" id="KW-0732">Signal</keyword>
<gene>
    <name evidence="3" type="ORF">GF068_35955</name>
</gene>
<evidence type="ECO:0000256" key="1">
    <source>
        <dbReference type="SAM" id="MobiDB-lite"/>
    </source>
</evidence>
<evidence type="ECO:0000313" key="4">
    <source>
        <dbReference type="Proteomes" id="UP000440224"/>
    </source>
</evidence>
<organism evidence="3 4">
    <name type="scientific">Polyangium spumosum</name>
    <dbReference type="NCBI Taxonomy" id="889282"/>
    <lineage>
        <taxon>Bacteria</taxon>
        <taxon>Pseudomonadati</taxon>
        <taxon>Myxococcota</taxon>
        <taxon>Polyangia</taxon>
        <taxon>Polyangiales</taxon>
        <taxon>Polyangiaceae</taxon>
        <taxon>Polyangium</taxon>
    </lineage>
</organism>
<accession>A0A6N7PZ64</accession>
<feature type="chain" id="PRO_5026943627" evidence="2">
    <location>
        <begin position="19"/>
        <end position="174"/>
    </location>
</feature>
<protein>
    <submittedName>
        <fullName evidence="3">Uncharacterized protein</fullName>
    </submittedName>
</protein>
<dbReference type="EMBL" id="WJIE01000016">
    <property type="protein sequence ID" value="MRG97283.1"/>
    <property type="molecule type" value="Genomic_DNA"/>
</dbReference>
<proteinExistence type="predicted"/>
<dbReference type="Proteomes" id="UP000440224">
    <property type="component" value="Unassembled WGS sequence"/>
</dbReference>
<feature type="signal peptide" evidence="2">
    <location>
        <begin position="1"/>
        <end position="18"/>
    </location>
</feature>
<comment type="caution">
    <text evidence="3">The sequence shown here is derived from an EMBL/GenBank/DDBJ whole genome shotgun (WGS) entry which is preliminary data.</text>
</comment>
<evidence type="ECO:0000256" key="2">
    <source>
        <dbReference type="SAM" id="SignalP"/>
    </source>
</evidence>